<dbReference type="AlphaFoldDB" id="A0A4V2G6I4"/>
<dbReference type="Pfam" id="PF02796">
    <property type="entry name" value="HTH_7"/>
    <property type="match status" value="1"/>
</dbReference>
<evidence type="ECO:0000256" key="1">
    <source>
        <dbReference type="ARBA" id="ARBA00009913"/>
    </source>
</evidence>
<dbReference type="InterPro" id="IPR006119">
    <property type="entry name" value="Resolv_N"/>
</dbReference>
<dbReference type="Proteomes" id="UP000292564">
    <property type="component" value="Unassembled WGS sequence"/>
</dbReference>
<proteinExistence type="inferred from homology"/>
<dbReference type="PROSITE" id="PS51736">
    <property type="entry name" value="RECOMBINASES_3"/>
    <property type="match status" value="1"/>
</dbReference>
<accession>A0A4V2G6I4</accession>
<reference evidence="3 4" key="1">
    <citation type="submission" date="2019-02" db="EMBL/GenBank/DDBJ databases">
        <title>Sequencing the genomes of 1000 actinobacteria strains.</title>
        <authorList>
            <person name="Klenk H.-P."/>
        </authorList>
    </citation>
    <scope>NUCLEOTIDE SEQUENCE [LARGE SCALE GENOMIC DNA]</scope>
    <source>
        <strain evidence="3 4">DSM 45162</strain>
    </source>
</reference>
<dbReference type="OrthoDB" id="3621759at2"/>
<dbReference type="SUPFAM" id="SSF53041">
    <property type="entry name" value="Resolvase-like"/>
    <property type="match status" value="1"/>
</dbReference>
<dbReference type="InterPro" id="IPR036162">
    <property type="entry name" value="Resolvase-like_N_sf"/>
</dbReference>
<dbReference type="RefSeq" id="WP_130508017.1">
    <property type="nucleotide sequence ID" value="NZ_SHKY01000001.1"/>
</dbReference>
<gene>
    <name evidence="3" type="ORF">EV385_0562</name>
</gene>
<name>A0A4V2G6I4_9ACTN</name>
<protein>
    <submittedName>
        <fullName evidence="3">DNA invertase Pin-like site-specific DNA recombinase</fullName>
    </submittedName>
</protein>
<dbReference type="Gene3D" id="3.40.50.1390">
    <property type="entry name" value="Resolvase, N-terminal catalytic domain"/>
    <property type="match status" value="1"/>
</dbReference>
<comment type="caution">
    <text evidence="3">The sequence shown here is derived from an EMBL/GenBank/DDBJ whole genome shotgun (WGS) entry which is preliminary data.</text>
</comment>
<evidence type="ECO:0000313" key="3">
    <source>
        <dbReference type="EMBL" id="RZU48836.1"/>
    </source>
</evidence>
<comment type="similarity">
    <text evidence="1">Belongs to the site-specific recombinase resolvase family.</text>
</comment>
<dbReference type="InterPro" id="IPR006120">
    <property type="entry name" value="Resolvase_HTH_dom"/>
</dbReference>
<dbReference type="EMBL" id="SHKY01000001">
    <property type="protein sequence ID" value="RZU48836.1"/>
    <property type="molecule type" value="Genomic_DNA"/>
</dbReference>
<sequence>MTVIGYARTRASEDTAAIRAELTAAGCTAIYCDERIPVRAEQPQLDHALTALPAGGTLVVCRLIHIGRSLEHLAELLICLDHRGIRLRALHEQLDTVEHGELFRQITQGLIDARNVWRSESTREGLAAAVAAGRKIGRQPGPPLLTQEQDELARQLRDNGVPLAEVAELISVSRAKLYRAWPTAAAPTTGEDSAP</sequence>
<dbReference type="SMART" id="SM00857">
    <property type="entry name" value="Resolvase"/>
    <property type="match status" value="1"/>
</dbReference>
<evidence type="ECO:0000259" key="2">
    <source>
        <dbReference type="PROSITE" id="PS51736"/>
    </source>
</evidence>
<dbReference type="CDD" id="cd00569">
    <property type="entry name" value="HTH_Hin_like"/>
    <property type="match status" value="1"/>
</dbReference>
<dbReference type="Gene3D" id="1.10.10.60">
    <property type="entry name" value="Homeodomain-like"/>
    <property type="match status" value="1"/>
</dbReference>
<dbReference type="Pfam" id="PF00239">
    <property type="entry name" value="Resolvase"/>
    <property type="match status" value="1"/>
</dbReference>
<keyword evidence="4" id="KW-1185">Reference proteome</keyword>
<dbReference type="SUPFAM" id="SSF46689">
    <property type="entry name" value="Homeodomain-like"/>
    <property type="match status" value="1"/>
</dbReference>
<dbReference type="GO" id="GO:0003677">
    <property type="term" value="F:DNA binding"/>
    <property type="evidence" value="ECO:0007669"/>
    <property type="project" value="InterPro"/>
</dbReference>
<dbReference type="InterPro" id="IPR009057">
    <property type="entry name" value="Homeodomain-like_sf"/>
</dbReference>
<feature type="domain" description="Resolvase/invertase-type recombinase catalytic" evidence="2">
    <location>
        <begin position="2"/>
        <end position="133"/>
    </location>
</feature>
<evidence type="ECO:0000313" key="4">
    <source>
        <dbReference type="Proteomes" id="UP000292564"/>
    </source>
</evidence>
<organism evidence="3 4">
    <name type="scientific">Krasilnikovia cinnamomea</name>
    <dbReference type="NCBI Taxonomy" id="349313"/>
    <lineage>
        <taxon>Bacteria</taxon>
        <taxon>Bacillati</taxon>
        <taxon>Actinomycetota</taxon>
        <taxon>Actinomycetes</taxon>
        <taxon>Micromonosporales</taxon>
        <taxon>Micromonosporaceae</taxon>
        <taxon>Krasilnikovia</taxon>
    </lineage>
</organism>
<dbReference type="GO" id="GO:0000150">
    <property type="term" value="F:DNA strand exchange activity"/>
    <property type="evidence" value="ECO:0007669"/>
    <property type="project" value="InterPro"/>
</dbReference>